<dbReference type="EMBL" id="CAJPDS010000023">
    <property type="protein sequence ID" value="CAF9919112.1"/>
    <property type="molecule type" value="Genomic_DNA"/>
</dbReference>
<organism evidence="1 2">
    <name type="scientific">Heterodermia speciosa</name>
    <dbReference type="NCBI Taxonomy" id="116794"/>
    <lineage>
        <taxon>Eukaryota</taxon>
        <taxon>Fungi</taxon>
        <taxon>Dikarya</taxon>
        <taxon>Ascomycota</taxon>
        <taxon>Pezizomycotina</taxon>
        <taxon>Lecanoromycetes</taxon>
        <taxon>OSLEUM clade</taxon>
        <taxon>Lecanoromycetidae</taxon>
        <taxon>Caliciales</taxon>
        <taxon>Physciaceae</taxon>
        <taxon>Heterodermia</taxon>
    </lineage>
</organism>
<reference evidence="1" key="1">
    <citation type="submission" date="2021-03" db="EMBL/GenBank/DDBJ databases">
        <authorList>
            <person name="Tagirdzhanova G."/>
        </authorList>
    </citation>
    <scope>NUCLEOTIDE SEQUENCE</scope>
</reference>
<dbReference type="InterPro" id="IPR021047">
    <property type="entry name" value="Mannosyltransferase_CMT1"/>
</dbReference>
<gene>
    <name evidence="1" type="ORF">HETSPECPRED_003949</name>
</gene>
<comment type="caution">
    <text evidence="1">The sequence shown here is derived from an EMBL/GenBank/DDBJ whole genome shotgun (WGS) entry which is preliminary data.</text>
</comment>
<name>A0A8H3FAJ2_9LECA</name>
<sequence>MIRRKSRLIRYVLFSAFALILLDLLLSYRLTYPRLERTRRGQELTGVKSVYLASSQWNSGKLLEQHWIPSLLQLISDLGAAKVSVFVSIYENGSWDSTKSVLQQLRQTLERLGVQHSVNIDDTSHEQIVARNASSSGWLNTAYGKEMRRIPYLASIRNEALRPLSTLSESGAKFDKILYINDVVFSSTDALTLLNTRKGDYAAACGLDFLNPPWNWVDRKIRGNHPPGMYDDFATRDSNGGTLGSHLYPYFSSRLSKTAIMAGREVPVQSCWNGMVAFDAAPFQSAENPLRFRGIPDSLAQTHVEASECCLIHYDNPLSSKHGVWINPSVRVAYSSTAYQAVSDGLKPQWPTKSELHFGAWKTRWFWWLRDPGSPSKTWYRVRQWQRHNPNAFEPGLACASDLAMVLTSNGWAMRGARFE</sequence>
<dbReference type="Pfam" id="PF11735">
    <property type="entry name" value="CAP59_mtransfer"/>
    <property type="match status" value="1"/>
</dbReference>
<keyword evidence="2" id="KW-1185">Reference proteome</keyword>
<dbReference type="OrthoDB" id="262547at2759"/>
<evidence type="ECO:0000313" key="2">
    <source>
        <dbReference type="Proteomes" id="UP000664521"/>
    </source>
</evidence>
<accession>A0A8H3FAJ2</accession>
<protein>
    <recommendedName>
        <fullName evidence="3">Glycosyltransferase family 69 protein</fullName>
    </recommendedName>
</protein>
<proteinExistence type="predicted"/>
<evidence type="ECO:0000313" key="1">
    <source>
        <dbReference type="EMBL" id="CAF9919112.1"/>
    </source>
</evidence>
<evidence type="ECO:0008006" key="3">
    <source>
        <dbReference type="Google" id="ProtNLM"/>
    </source>
</evidence>
<dbReference type="PANTHER" id="PTHR34144:SF7">
    <property type="entry name" value="EXPORT PROTEIN (CAP59), PUTATIVE (AFU_ORTHOLOGUE AFUA_7G05020)-RELATED"/>
    <property type="match status" value="1"/>
</dbReference>
<dbReference type="PANTHER" id="PTHR34144">
    <property type="entry name" value="CHROMOSOME 8, WHOLE GENOME SHOTGUN SEQUENCE"/>
    <property type="match status" value="1"/>
</dbReference>
<dbReference type="Proteomes" id="UP000664521">
    <property type="component" value="Unassembled WGS sequence"/>
</dbReference>
<dbReference type="AlphaFoldDB" id="A0A8H3FAJ2"/>